<dbReference type="Proteomes" id="UP000326396">
    <property type="component" value="Linkage Group LG1"/>
</dbReference>
<dbReference type="GO" id="GO:0080043">
    <property type="term" value="F:quercetin 3-O-glucosyltransferase activity"/>
    <property type="evidence" value="ECO:0007669"/>
    <property type="project" value="TreeGrafter"/>
</dbReference>
<dbReference type="SUPFAM" id="SSF53756">
    <property type="entry name" value="UDP-Glycosyltransferase/glycogen phosphorylase"/>
    <property type="match status" value="1"/>
</dbReference>
<dbReference type="Gene3D" id="3.40.50.2000">
    <property type="entry name" value="Glycogen Phosphorylase B"/>
    <property type="match status" value="2"/>
</dbReference>
<evidence type="ECO:0000256" key="2">
    <source>
        <dbReference type="ARBA" id="ARBA00022679"/>
    </source>
</evidence>
<keyword evidence="4" id="KW-0328">Glycosyltransferase</keyword>
<name>A0A5N6Q2P4_9ASTR</name>
<evidence type="ECO:0000256" key="3">
    <source>
        <dbReference type="ARBA" id="ARBA00053747"/>
    </source>
</evidence>
<evidence type="ECO:0000256" key="4">
    <source>
        <dbReference type="RuleBase" id="RU003718"/>
    </source>
</evidence>
<comment type="similarity">
    <text evidence="1 4">Belongs to the UDP-glycosyltransferase family.</text>
</comment>
<dbReference type="OrthoDB" id="5835829at2759"/>
<organism evidence="6 7">
    <name type="scientific">Mikania micrantha</name>
    <name type="common">bitter vine</name>
    <dbReference type="NCBI Taxonomy" id="192012"/>
    <lineage>
        <taxon>Eukaryota</taxon>
        <taxon>Viridiplantae</taxon>
        <taxon>Streptophyta</taxon>
        <taxon>Embryophyta</taxon>
        <taxon>Tracheophyta</taxon>
        <taxon>Spermatophyta</taxon>
        <taxon>Magnoliopsida</taxon>
        <taxon>eudicotyledons</taxon>
        <taxon>Gunneridae</taxon>
        <taxon>Pentapetalae</taxon>
        <taxon>asterids</taxon>
        <taxon>campanulids</taxon>
        <taxon>Asterales</taxon>
        <taxon>Asteraceae</taxon>
        <taxon>Asteroideae</taxon>
        <taxon>Heliantheae alliance</taxon>
        <taxon>Eupatorieae</taxon>
        <taxon>Mikania</taxon>
    </lineage>
</organism>
<gene>
    <name evidence="6" type="ORF">E3N88_01234</name>
</gene>
<reference evidence="6 7" key="1">
    <citation type="submission" date="2019-05" db="EMBL/GenBank/DDBJ databases">
        <title>Mikania micrantha, genome provides insights into the molecular mechanism of rapid growth.</title>
        <authorList>
            <person name="Liu B."/>
        </authorList>
    </citation>
    <scope>NUCLEOTIDE SEQUENCE [LARGE SCALE GENOMIC DNA]</scope>
    <source>
        <strain evidence="6">NLD-2019</strain>
        <tissue evidence="6">Leaf</tissue>
    </source>
</reference>
<dbReference type="PANTHER" id="PTHR11926:SF1361">
    <property type="entry name" value="CROCETIN GLUCOSYLTRANSFERASE"/>
    <property type="match status" value="1"/>
</dbReference>
<dbReference type="PANTHER" id="PTHR11926">
    <property type="entry name" value="GLUCOSYL/GLUCURONOSYL TRANSFERASES"/>
    <property type="match status" value="1"/>
</dbReference>
<comment type="caution">
    <text evidence="6">The sequence shown here is derived from an EMBL/GenBank/DDBJ whole genome shotgun (WGS) entry which is preliminary data.</text>
</comment>
<dbReference type="InterPro" id="IPR035595">
    <property type="entry name" value="UDP_glycos_trans_CS"/>
</dbReference>
<comment type="function">
    <text evidence="3">May glycosylate diterpenes or flavonols in leaves.</text>
</comment>
<accession>A0A5N6Q2P4</accession>
<dbReference type="PROSITE" id="PS00375">
    <property type="entry name" value="UDPGT"/>
    <property type="match status" value="1"/>
</dbReference>
<proteinExistence type="inferred from homology"/>
<evidence type="ECO:0000256" key="1">
    <source>
        <dbReference type="ARBA" id="ARBA00009995"/>
    </source>
</evidence>
<evidence type="ECO:0000313" key="6">
    <source>
        <dbReference type="EMBL" id="KAD7478098.1"/>
    </source>
</evidence>
<keyword evidence="2 4" id="KW-0808">Transferase</keyword>
<dbReference type="AlphaFoldDB" id="A0A5N6Q2P4"/>
<dbReference type="Pfam" id="PF00201">
    <property type="entry name" value="UDPGT"/>
    <property type="match status" value="1"/>
</dbReference>
<keyword evidence="7" id="KW-1185">Reference proteome</keyword>
<evidence type="ECO:0000313" key="7">
    <source>
        <dbReference type="Proteomes" id="UP000326396"/>
    </source>
</evidence>
<dbReference type="FunFam" id="3.40.50.2000:FF:000056">
    <property type="entry name" value="Glycosyltransferase"/>
    <property type="match status" value="1"/>
</dbReference>
<dbReference type="InterPro" id="IPR002213">
    <property type="entry name" value="UDP_glucos_trans"/>
</dbReference>
<sequence length="405" mass="44877">MTSNRKNKILIVTYPKQGHINPSLRFADRLLKLDVDVTFANSFSVISRIDMQTTDDRLTFAPFSDGHDDGQQPTTTLQQYISDFATNGACAIAKIISTAAAAGQPFDHLVYTTAVPWAAEVAKAHSLESTLLWCQPATVLSIYYYYFNGYKDLISCNNKNPKFPINLPGLPSLTIADLPSFLLPINTKEDEFFLGLMGQHIDVLKVSPRIVLNTFDELEFEPIRAIEKLVMLPVGPLVPLNNSFGCDSLAEDYIKWLNTKPDSSVVYVSFGSLLTLSMDQAEEMASGLLESGRSFLWVIRDSDQVLKLSKIEVLKKQGMIVGWCSQVEVLNHHAIGCFVTHCGWNSMLETLAAGVPTVGYPQWTDQATTAKMIEDVWKTGVKVKGREGDGLVEGREIKRCRNGDG</sequence>
<dbReference type="CDD" id="cd03784">
    <property type="entry name" value="GT1_Gtf-like"/>
    <property type="match status" value="1"/>
</dbReference>
<dbReference type="EMBL" id="SZYD01000001">
    <property type="protein sequence ID" value="KAD7478098.1"/>
    <property type="molecule type" value="Genomic_DNA"/>
</dbReference>
<dbReference type="GO" id="GO:0080044">
    <property type="term" value="F:quercetin 7-O-glucosyltransferase activity"/>
    <property type="evidence" value="ECO:0007669"/>
    <property type="project" value="TreeGrafter"/>
</dbReference>
<protein>
    <recommendedName>
        <fullName evidence="5">Glycosyltransferase</fullName>
        <ecNumber evidence="5">2.4.1.-</ecNumber>
    </recommendedName>
</protein>
<dbReference type="EC" id="2.4.1.-" evidence="5"/>
<evidence type="ECO:0000256" key="5">
    <source>
        <dbReference type="RuleBase" id="RU362057"/>
    </source>
</evidence>